<dbReference type="Proteomes" id="UP000239210">
    <property type="component" value="Unassembled WGS sequence"/>
</dbReference>
<dbReference type="EMBL" id="PVTG01000009">
    <property type="protein sequence ID" value="PRY48368.1"/>
    <property type="molecule type" value="Genomic_DNA"/>
</dbReference>
<proteinExistence type="predicted"/>
<reference evidence="1 2" key="1">
    <citation type="submission" date="2018-03" db="EMBL/GenBank/DDBJ databases">
        <title>Genomic Encyclopedia of Archaeal and Bacterial Type Strains, Phase II (KMG-II): from individual species to whole genera.</title>
        <authorList>
            <person name="Goeker M."/>
        </authorList>
    </citation>
    <scope>NUCLEOTIDE SEQUENCE [LARGE SCALE GENOMIC DNA]</scope>
    <source>
        <strain evidence="1 2">DSM 45416</strain>
    </source>
</reference>
<evidence type="ECO:0000313" key="1">
    <source>
        <dbReference type="EMBL" id="PRY48368.1"/>
    </source>
</evidence>
<keyword evidence="2" id="KW-1185">Reference proteome</keyword>
<dbReference type="AlphaFoldDB" id="A0A2T0TS74"/>
<evidence type="ECO:0000313" key="2">
    <source>
        <dbReference type="Proteomes" id="UP000239210"/>
    </source>
</evidence>
<evidence type="ECO:0008006" key="3">
    <source>
        <dbReference type="Google" id="ProtNLM"/>
    </source>
</evidence>
<dbReference type="GO" id="GO:0008237">
    <property type="term" value="F:metallopeptidase activity"/>
    <property type="evidence" value="ECO:0007669"/>
    <property type="project" value="InterPro"/>
</dbReference>
<name>A0A2T0TS74_9ACTN</name>
<accession>A0A2T0TS74</accession>
<comment type="caution">
    <text evidence="1">The sequence shown here is derived from an EMBL/GenBank/DDBJ whole genome shotgun (WGS) entry which is preliminary data.</text>
</comment>
<protein>
    <recommendedName>
        <fullName evidence="3">Astacin (Peptidase family M12A)</fullName>
    </recommendedName>
</protein>
<dbReference type="InterPro" id="IPR024079">
    <property type="entry name" value="MetalloPept_cat_dom_sf"/>
</dbReference>
<gene>
    <name evidence="1" type="ORF">LY71_1095</name>
</gene>
<dbReference type="SUPFAM" id="SSF55486">
    <property type="entry name" value="Metalloproteases ('zincins'), catalytic domain"/>
    <property type="match status" value="1"/>
</dbReference>
<organism evidence="1 2">
    <name type="scientific">Geodermatophilus tzadiensis</name>
    <dbReference type="NCBI Taxonomy" id="1137988"/>
    <lineage>
        <taxon>Bacteria</taxon>
        <taxon>Bacillati</taxon>
        <taxon>Actinomycetota</taxon>
        <taxon>Actinomycetes</taxon>
        <taxon>Geodermatophilales</taxon>
        <taxon>Geodermatophilaceae</taxon>
        <taxon>Geodermatophilus</taxon>
    </lineage>
</organism>
<dbReference type="Gene3D" id="3.40.390.10">
    <property type="entry name" value="Collagenase (Catalytic Domain)"/>
    <property type="match status" value="1"/>
</dbReference>
<sequence length="321" mass="35103">MDETGYMKALRDIARIAGEAVGDQASSDGGGAFDADAGCRVMALPDRLQTKAAEVAAKENPTNAPLQELALGDGVLDPLQLTIYTGRYWGPVPKTLTVSFMEATAADLRARIVEHLNAWAKYGGMSFTQTSGTGDVRISRGPGGYWSYLGTDIKLIPANRQTMNLQGFTMSTDEKEYRRVVRHEAGHTLGFPHEHMRQALVNRIDPEKAYEYFKRTQGWPKEMVDQQVLTPLDPTKIIGTEADQDSIMCYQLPGSITKDGKPIRGGLDINPLDASFTATIYPKILRDQGVAGTTTEAAEVPVPRTPTVVDWDPQEDVVLTS</sequence>
<dbReference type="RefSeq" id="WP_211297308.1">
    <property type="nucleotide sequence ID" value="NZ_PVTG01000009.1"/>
</dbReference>